<evidence type="ECO:0000313" key="6">
    <source>
        <dbReference type="Proteomes" id="UP000717364"/>
    </source>
</evidence>
<comment type="caution">
    <text evidence="5">The sequence shown here is derived from an EMBL/GenBank/DDBJ whole genome shotgun (WGS) entry which is preliminary data.</text>
</comment>
<gene>
    <name evidence="5" type="ORF">IXB50_09485</name>
</gene>
<dbReference type="Gene3D" id="3.40.50.2000">
    <property type="entry name" value="Glycogen Phosphorylase B"/>
    <property type="match status" value="2"/>
</dbReference>
<dbReference type="PANTHER" id="PTHR12526">
    <property type="entry name" value="GLYCOSYLTRANSFERASE"/>
    <property type="match status" value="1"/>
</dbReference>
<accession>A0A947GJH4</accession>
<keyword evidence="1" id="KW-0328">Glycosyltransferase</keyword>
<dbReference type="CDD" id="cd03801">
    <property type="entry name" value="GT4_PimA-like"/>
    <property type="match status" value="1"/>
</dbReference>
<dbReference type="SUPFAM" id="SSF53756">
    <property type="entry name" value="UDP-Glycosyltransferase/glycogen phosphorylase"/>
    <property type="match status" value="1"/>
</dbReference>
<evidence type="ECO:0000259" key="3">
    <source>
        <dbReference type="Pfam" id="PF00534"/>
    </source>
</evidence>
<dbReference type="Pfam" id="PF13439">
    <property type="entry name" value="Glyco_transf_4"/>
    <property type="match status" value="1"/>
</dbReference>
<dbReference type="GO" id="GO:0016757">
    <property type="term" value="F:glycosyltransferase activity"/>
    <property type="evidence" value="ECO:0007669"/>
    <property type="project" value="UniProtKB-KW"/>
</dbReference>
<dbReference type="AlphaFoldDB" id="A0A947GJH4"/>
<keyword evidence="6" id="KW-1185">Reference proteome</keyword>
<dbReference type="InterPro" id="IPR001296">
    <property type="entry name" value="Glyco_trans_1"/>
</dbReference>
<dbReference type="PANTHER" id="PTHR12526:SF510">
    <property type="entry name" value="D-INOSITOL 3-PHOSPHATE GLYCOSYLTRANSFERASE"/>
    <property type="match status" value="1"/>
</dbReference>
<feature type="domain" description="Glycosyltransferase subfamily 4-like N-terminal" evidence="4">
    <location>
        <begin position="13"/>
        <end position="163"/>
    </location>
</feature>
<sequence length="368" mass="40764">MLILLISSMKGLGGTERSTQTLSELLTGKGHEVHLLGAHGPLCDDIENLGVKYFDVETHANSVGGNIQFLNKLVELLKTYPYDCVHLQMARPVPIAVLAKQLAGSKTKIIWHSRGVHASTYQYVPRLFSSLGVRAIGNCKAEQEKLVRYGFRSDRVGFLYNPCRIEHVRGSRSQFREQYGFQDKDIVIGSLSRLNPARGVHYAINYFDELCQKHSQLDRTYLLIAGDGEERKNLEKLAAKTSVANRIKFIGGIKDTQNFYAGIDLFWNPVAFKKEESAGTGNTVIEAAFQRVPMVSHDWGGVTEIVIDGITGGVAPVGGSTEFVEKTVNLLTDKEFQNSVVEKAFGHVSKLVGSAACVEKVEHYYLKL</sequence>
<reference evidence="5" key="2">
    <citation type="journal article" date="2021" name="Mar. Drugs">
        <title>Genome Reduction and Secondary Metabolism of the Marine Sponge-Associated Cyanobacterium Leptothoe.</title>
        <authorList>
            <person name="Konstantinou D."/>
            <person name="Popin R.V."/>
            <person name="Fewer D.P."/>
            <person name="Sivonen K."/>
            <person name="Gkelis S."/>
        </authorList>
    </citation>
    <scope>NUCLEOTIDE SEQUENCE</scope>
    <source>
        <strain evidence="5">TAU-MAC 1115</strain>
    </source>
</reference>
<evidence type="ECO:0000259" key="4">
    <source>
        <dbReference type="Pfam" id="PF13439"/>
    </source>
</evidence>
<reference evidence="5" key="1">
    <citation type="submission" date="2020-11" db="EMBL/GenBank/DDBJ databases">
        <authorList>
            <person name="Konstantinou D."/>
            <person name="Gkelis S."/>
            <person name="Popin R."/>
            <person name="Fewer D."/>
            <person name="Sivonen K."/>
        </authorList>
    </citation>
    <scope>NUCLEOTIDE SEQUENCE</scope>
    <source>
        <strain evidence="5">TAU-MAC 1115</strain>
    </source>
</reference>
<keyword evidence="2" id="KW-0808">Transferase</keyword>
<dbReference type="EMBL" id="JADOES010000014">
    <property type="protein sequence ID" value="MBT9315657.1"/>
    <property type="molecule type" value="Genomic_DNA"/>
</dbReference>
<organism evidence="5 6">
    <name type="scientific">Leptothoe spongobia TAU-MAC 1115</name>
    <dbReference type="NCBI Taxonomy" id="1967444"/>
    <lineage>
        <taxon>Bacteria</taxon>
        <taxon>Bacillati</taxon>
        <taxon>Cyanobacteriota</taxon>
        <taxon>Cyanophyceae</taxon>
        <taxon>Nodosilineales</taxon>
        <taxon>Cymatolegaceae</taxon>
        <taxon>Leptothoe</taxon>
        <taxon>Leptothoe spongobia</taxon>
    </lineage>
</organism>
<feature type="domain" description="Glycosyl transferase family 1" evidence="3">
    <location>
        <begin position="172"/>
        <end position="344"/>
    </location>
</feature>
<name>A0A947GJH4_9CYAN</name>
<evidence type="ECO:0000256" key="1">
    <source>
        <dbReference type="ARBA" id="ARBA00022676"/>
    </source>
</evidence>
<proteinExistence type="predicted"/>
<dbReference type="RefSeq" id="WP_215608721.1">
    <property type="nucleotide sequence ID" value="NZ_JADOES010000014.1"/>
</dbReference>
<dbReference type="InterPro" id="IPR028098">
    <property type="entry name" value="Glyco_trans_4-like_N"/>
</dbReference>
<protein>
    <submittedName>
        <fullName evidence="5">Glycosyltransferase family 4 protein</fullName>
    </submittedName>
</protein>
<dbReference type="Pfam" id="PF00534">
    <property type="entry name" value="Glycos_transf_1"/>
    <property type="match status" value="1"/>
</dbReference>
<dbReference type="Proteomes" id="UP000717364">
    <property type="component" value="Unassembled WGS sequence"/>
</dbReference>
<evidence type="ECO:0000256" key="2">
    <source>
        <dbReference type="ARBA" id="ARBA00022679"/>
    </source>
</evidence>
<evidence type="ECO:0000313" key="5">
    <source>
        <dbReference type="EMBL" id="MBT9315657.1"/>
    </source>
</evidence>